<feature type="transmembrane region" description="Helical" evidence="1">
    <location>
        <begin position="6"/>
        <end position="26"/>
    </location>
</feature>
<dbReference type="AlphaFoldDB" id="A0A840A715"/>
<protein>
    <submittedName>
        <fullName evidence="2">Uncharacterized protein</fullName>
    </submittedName>
</protein>
<name>A0A840A715_9CAUL</name>
<organism evidence="2 3">
    <name type="scientific">Phenylobacterium haematophilum</name>
    <dbReference type="NCBI Taxonomy" id="98513"/>
    <lineage>
        <taxon>Bacteria</taxon>
        <taxon>Pseudomonadati</taxon>
        <taxon>Pseudomonadota</taxon>
        <taxon>Alphaproteobacteria</taxon>
        <taxon>Caulobacterales</taxon>
        <taxon>Caulobacteraceae</taxon>
        <taxon>Phenylobacterium</taxon>
    </lineage>
</organism>
<keyword evidence="1" id="KW-0812">Transmembrane</keyword>
<keyword evidence="1" id="KW-1133">Transmembrane helix</keyword>
<reference evidence="2 3" key="1">
    <citation type="submission" date="2020-08" db="EMBL/GenBank/DDBJ databases">
        <title>Genomic Encyclopedia of Type Strains, Phase IV (KMG-IV): sequencing the most valuable type-strain genomes for metagenomic binning, comparative biology and taxonomic classification.</title>
        <authorList>
            <person name="Goeker M."/>
        </authorList>
    </citation>
    <scope>NUCLEOTIDE SEQUENCE [LARGE SCALE GENOMIC DNA]</scope>
    <source>
        <strain evidence="2 3">DSM 21793</strain>
    </source>
</reference>
<evidence type="ECO:0000256" key="1">
    <source>
        <dbReference type="SAM" id="Phobius"/>
    </source>
</evidence>
<sequence>MFGRVVTFVLVLVGSVILIATMAAGLSAF</sequence>
<evidence type="ECO:0000313" key="2">
    <source>
        <dbReference type="EMBL" id="MBB3893380.1"/>
    </source>
</evidence>
<keyword evidence="1" id="KW-0472">Membrane</keyword>
<dbReference type="EMBL" id="JACIDK010000010">
    <property type="protein sequence ID" value="MBB3893380.1"/>
    <property type="molecule type" value="Genomic_DNA"/>
</dbReference>
<evidence type="ECO:0000313" key="3">
    <source>
        <dbReference type="Proteomes" id="UP000530564"/>
    </source>
</evidence>
<gene>
    <name evidence="2" type="ORF">GGQ61_004124</name>
</gene>
<accession>A0A840A715</accession>
<keyword evidence="3" id="KW-1185">Reference proteome</keyword>
<dbReference type="Proteomes" id="UP000530564">
    <property type="component" value="Unassembled WGS sequence"/>
</dbReference>
<proteinExistence type="predicted"/>
<comment type="caution">
    <text evidence="2">The sequence shown here is derived from an EMBL/GenBank/DDBJ whole genome shotgun (WGS) entry which is preliminary data.</text>
</comment>